<dbReference type="Gene3D" id="3.40.50.300">
    <property type="entry name" value="P-loop containing nucleotide triphosphate hydrolases"/>
    <property type="match status" value="1"/>
</dbReference>
<gene>
    <name evidence="1" type="ORF">HLASF_0059</name>
</gene>
<sequence length="253" mass="27694">MALQTFLPDHEWMGSVLPDGIPVGRTTLISGPGGSGKPLIGFSFVDAWLRAGGSVVVLLTNSGADFVVETMRALYDIDLEEHGDRVVWVDFDPTMEPSVDAMERTADTIRGNLVAPAVWQRALDDATDRAPETEQGTLVFGSALNLFLFSPTYGDEMVEEFVDLAGADDEIPRLFSVSTSAFEAEIDAVEEASDTVLMTRMEEMTLYVRGERSASVPISEEEVTVPFTPEDIKRIKSVAEETRDTIIPTIKEI</sequence>
<evidence type="ECO:0008006" key="3">
    <source>
        <dbReference type="Google" id="ProtNLM"/>
    </source>
</evidence>
<dbReference type="GeneID" id="25158263"/>
<organism evidence="1 2">
    <name type="scientific">Halanaeroarchaeum sulfurireducens</name>
    <dbReference type="NCBI Taxonomy" id="1604004"/>
    <lineage>
        <taxon>Archaea</taxon>
        <taxon>Methanobacteriati</taxon>
        <taxon>Methanobacteriota</taxon>
        <taxon>Stenosarchaea group</taxon>
        <taxon>Halobacteria</taxon>
        <taxon>Halobacteriales</taxon>
        <taxon>Halobacteriaceae</taxon>
        <taxon>Halanaeroarchaeum</taxon>
    </lineage>
</organism>
<name>A0A0F7PB55_9EURY</name>
<keyword evidence="2" id="KW-1185">Reference proteome</keyword>
<dbReference type="Proteomes" id="UP000069906">
    <property type="component" value="Chromosome"/>
</dbReference>
<reference evidence="1 2" key="1">
    <citation type="journal article" date="2015" name="ISME J.">
        <title>Elemental sulfur and acetate can support life of a novel strictly anaerobic haloarchaeon.</title>
        <authorList>
            <person name="Sorokin D.Y."/>
            <person name="Kublanov I.V."/>
            <person name="Gavrilov S.N."/>
            <person name="Rojo D."/>
            <person name="Roman P."/>
            <person name="Golyshin P.N."/>
            <person name="Slepak V.Z."/>
            <person name="Smedile F."/>
            <person name="Ferrer M."/>
            <person name="Messina E."/>
            <person name="La Cono V."/>
            <person name="Yakimov M.M."/>
        </authorList>
    </citation>
    <scope>NUCLEOTIDE SEQUENCE [LARGE SCALE GENOMIC DNA]</scope>
    <source>
        <strain evidence="1 2">HSR2</strain>
    </source>
</reference>
<dbReference type="SUPFAM" id="SSF52540">
    <property type="entry name" value="P-loop containing nucleoside triphosphate hydrolases"/>
    <property type="match status" value="1"/>
</dbReference>
<evidence type="ECO:0000313" key="1">
    <source>
        <dbReference type="EMBL" id="AKH96573.1"/>
    </source>
</evidence>
<dbReference type="AlphaFoldDB" id="A0A0F7PB55"/>
<protein>
    <recommendedName>
        <fullName evidence="3">KaiC-like domain-containing protein</fullName>
    </recommendedName>
</protein>
<dbReference type="KEGG" id="hsu:HLASF_0059"/>
<dbReference type="InterPro" id="IPR027417">
    <property type="entry name" value="P-loop_NTPase"/>
</dbReference>
<dbReference type="RefSeq" id="WP_050047425.1">
    <property type="nucleotide sequence ID" value="NZ_CP008874.1"/>
</dbReference>
<dbReference type="OrthoDB" id="100682at2157"/>
<proteinExistence type="predicted"/>
<dbReference type="EMBL" id="CP008874">
    <property type="protein sequence ID" value="AKH96573.1"/>
    <property type="molecule type" value="Genomic_DNA"/>
</dbReference>
<evidence type="ECO:0000313" key="2">
    <source>
        <dbReference type="Proteomes" id="UP000069906"/>
    </source>
</evidence>
<dbReference type="HOGENOM" id="CLU_1110408_0_0_2"/>
<accession>A0A0F7PB55</accession>